<keyword evidence="3" id="KW-1185">Reference proteome</keyword>
<proteinExistence type="predicted"/>
<name>A0AAV7SR20_PLEWA</name>
<evidence type="ECO:0000313" key="2">
    <source>
        <dbReference type="EMBL" id="KAJ1166434.1"/>
    </source>
</evidence>
<dbReference type="Proteomes" id="UP001066276">
    <property type="component" value="Chromosome 4_2"/>
</dbReference>
<dbReference type="AlphaFoldDB" id="A0AAV7SR20"/>
<protein>
    <submittedName>
        <fullName evidence="2">Uncharacterized protein</fullName>
    </submittedName>
</protein>
<organism evidence="2 3">
    <name type="scientific">Pleurodeles waltl</name>
    <name type="common">Iberian ribbed newt</name>
    <dbReference type="NCBI Taxonomy" id="8319"/>
    <lineage>
        <taxon>Eukaryota</taxon>
        <taxon>Metazoa</taxon>
        <taxon>Chordata</taxon>
        <taxon>Craniata</taxon>
        <taxon>Vertebrata</taxon>
        <taxon>Euteleostomi</taxon>
        <taxon>Amphibia</taxon>
        <taxon>Batrachia</taxon>
        <taxon>Caudata</taxon>
        <taxon>Salamandroidea</taxon>
        <taxon>Salamandridae</taxon>
        <taxon>Pleurodelinae</taxon>
        <taxon>Pleurodeles</taxon>
    </lineage>
</organism>
<reference evidence="2" key="1">
    <citation type="journal article" date="2022" name="bioRxiv">
        <title>Sequencing and chromosome-scale assembly of the giantPleurodeles waltlgenome.</title>
        <authorList>
            <person name="Brown T."/>
            <person name="Elewa A."/>
            <person name="Iarovenko S."/>
            <person name="Subramanian E."/>
            <person name="Araus A.J."/>
            <person name="Petzold A."/>
            <person name="Susuki M."/>
            <person name="Suzuki K.-i.T."/>
            <person name="Hayashi T."/>
            <person name="Toyoda A."/>
            <person name="Oliveira C."/>
            <person name="Osipova E."/>
            <person name="Leigh N.D."/>
            <person name="Simon A."/>
            <person name="Yun M.H."/>
        </authorList>
    </citation>
    <scope>NUCLEOTIDE SEQUENCE</scope>
    <source>
        <strain evidence="2">20211129_DDA</strain>
        <tissue evidence="2">Liver</tissue>
    </source>
</reference>
<evidence type="ECO:0000313" key="3">
    <source>
        <dbReference type="Proteomes" id="UP001066276"/>
    </source>
</evidence>
<gene>
    <name evidence="2" type="ORF">NDU88_006838</name>
</gene>
<comment type="caution">
    <text evidence="2">The sequence shown here is derived from an EMBL/GenBank/DDBJ whole genome shotgun (WGS) entry which is preliminary data.</text>
</comment>
<feature type="region of interest" description="Disordered" evidence="1">
    <location>
        <begin position="1"/>
        <end position="27"/>
    </location>
</feature>
<dbReference type="EMBL" id="JANPWB010000008">
    <property type="protein sequence ID" value="KAJ1166434.1"/>
    <property type="molecule type" value="Genomic_DNA"/>
</dbReference>
<accession>A0AAV7SR20</accession>
<sequence>MPIGPVEAVGRPPSPGTSTTHPQAPPLMGAITGNRLLAVVIGRLPLCIAVCHLPIRWVRQVARAAAQRQPGTHSSSPLCFDLWSGPLRGRNSQPLSGRPDFSTMSLQALEAAESANAPHPYDECCNMGALACVMGCQAMLCRGSVGHGGRGYTSRTSSILAMPATPDV</sequence>
<evidence type="ECO:0000256" key="1">
    <source>
        <dbReference type="SAM" id="MobiDB-lite"/>
    </source>
</evidence>